<evidence type="ECO:0000256" key="13">
    <source>
        <dbReference type="PIRNR" id="PIRNR019325"/>
    </source>
</evidence>
<dbReference type="RefSeq" id="WP_283217323.1">
    <property type="nucleotide sequence ID" value="NZ_LGFD01000006.1"/>
</dbReference>
<evidence type="ECO:0000313" key="16">
    <source>
        <dbReference type="Proteomes" id="UP000053911"/>
    </source>
</evidence>
<comment type="subunit">
    <text evidence="4 13">Homodimer.</text>
</comment>
<dbReference type="SUPFAM" id="SSF51182">
    <property type="entry name" value="RmlC-like cupins"/>
    <property type="match status" value="1"/>
</dbReference>
<organism evidence="15 16">
    <name type="scientific">Thermococcus sibiricus</name>
    <dbReference type="NCBI Taxonomy" id="172049"/>
    <lineage>
        <taxon>Archaea</taxon>
        <taxon>Methanobacteriati</taxon>
        <taxon>Methanobacteriota</taxon>
        <taxon>Thermococci</taxon>
        <taxon>Thermococcales</taxon>
        <taxon>Thermococcaceae</taxon>
        <taxon>Thermococcus</taxon>
    </lineage>
</organism>
<evidence type="ECO:0000256" key="8">
    <source>
        <dbReference type="ARBA" id="ARBA00022723"/>
    </source>
</evidence>
<keyword evidence="9" id="KW-0408">Iron</keyword>
<dbReference type="Proteomes" id="UP000053911">
    <property type="component" value="Unassembled WGS sequence"/>
</dbReference>
<dbReference type="CDD" id="cd02218">
    <property type="entry name" value="cupin_PGI"/>
    <property type="match status" value="1"/>
</dbReference>
<comment type="pathway">
    <text evidence="2">Carbohydrate degradation; glycolysis; D-glyceraldehyde 3-phosphate and glycerone phosphate from D-glucose: step 2/4.</text>
</comment>
<evidence type="ECO:0000259" key="14">
    <source>
        <dbReference type="Pfam" id="PF06560"/>
    </source>
</evidence>
<protein>
    <recommendedName>
        <fullName evidence="5 13">Glucose-6-phosphate isomerase</fullName>
        <ecNumber evidence="5 13">5.3.1.9</ecNumber>
    </recommendedName>
</protein>
<evidence type="ECO:0000256" key="4">
    <source>
        <dbReference type="ARBA" id="ARBA00011738"/>
    </source>
</evidence>
<dbReference type="InterPro" id="IPR010551">
    <property type="entry name" value="G6P_isomerase_prok"/>
</dbReference>
<dbReference type="InterPro" id="IPR051610">
    <property type="entry name" value="GPI/OXD"/>
</dbReference>
<comment type="similarity">
    <text evidence="3 13">Belongs to the archaeal-type GPI family.</text>
</comment>
<evidence type="ECO:0000313" key="15">
    <source>
        <dbReference type="EMBL" id="KUK18250.1"/>
    </source>
</evidence>
<evidence type="ECO:0000256" key="12">
    <source>
        <dbReference type="ARBA" id="ARBA00029321"/>
    </source>
</evidence>
<dbReference type="PANTHER" id="PTHR35848">
    <property type="entry name" value="OXALATE-BINDING PROTEIN"/>
    <property type="match status" value="1"/>
</dbReference>
<dbReference type="GO" id="GO:0006094">
    <property type="term" value="P:gluconeogenesis"/>
    <property type="evidence" value="ECO:0007669"/>
    <property type="project" value="UniProtKB-UniRule"/>
</dbReference>
<dbReference type="InterPro" id="IPR014710">
    <property type="entry name" value="RmlC-like_jellyroll"/>
</dbReference>
<dbReference type="PATRIC" id="fig|172049.5.peg.1160"/>
<dbReference type="PIRSF" id="PIRSF019325">
    <property type="entry name" value="Glucose-6-phosphate_isomerase"/>
    <property type="match status" value="1"/>
</dbReference>
<dbReference type="InterPro" id="IPR011051">
    <property type="entry name" value="RmlC_Cupin_sf"/>
</dbReference>
<dbReference type="Gene3D" id="2.60.120.10">
    <property type="entry name" value="Jelly Rolls"/>
    <property type="match status" value="1"/>
</dbReference>
<evidence type="ECO:0000256" key="7">
    <source>
        <dbReference type="ARBA" id="ARBA00022490"/>
    </source>
</evidence>
<evidence type="ECO:0000256" key="9">
    <source>
        <dbReference type="ARBA" id="ARBA00023004"/>
    </source>
</evidence>
<comment type="catalytic activity">
    <reaction evidence="12 13">
        <text>alpha-D-glucose 6-phosphate = beta-D-fructose 6-phosphate</text>
        <dbReference type="Rhea" id="RHEA:11816"/>
        <dbReference type="ChEBI" id="CHEBI:57634"/>
        <dbReference type="ChEBI" id="CHEBI:58225"/>
        <dbReference type="EC" id="5.3.1.9"/>
    </reaction>
</comment>
<dbReference type="EMBL" id="LGFD01000006">
    <property type="protein sequence ID" value="KUK18250.1"/>
    <property type="molecule type" value="Genomic_DNA"/>
</dbReference>
<feature type="domain" description="Glucose-6-phosphate isomerase prokaryote" evidence="14">
    <location>
        <begin position="25"/>
        <end position="183"/>
    </location>
</feature>
<dbReference type="InterPro" id="IPR016758">
    <property type="entry name" value="G6P_isomerase_archaea/bacteria"/>
</dbReference>
<dbReference type="PANTHER" id="PTHR35848:SF6">
    <property type="entry name" value="CUPIN TYPE-2 DOMAIN-CONTAINING PROTEIN"/>
    <property type="match status" value="1"/>
</dbReference>
<proteinExistence type="inferred from homology"/>
<evidence type="ECO:0000256" key="5">
    <source>
        <dbReference type="ARBA" id="ARBA00011952"/>
    </source>
</evidence>
<evidence type="ECO:0000256" key="10">
    <source>
        <dbReference type="ARBA" id="ARBA00023152"/>
    </source>
</evidence>
<keyword evidence="10 13" id="KW-0324">Glycolysis</keyword>
<dbReference type="GO" id="GO:0005737">
    <property type="term" value="C:cytoplasm"/>
    <property type="evidence" value="ECO:0007669"/>
    <property type="project" value="UniProtKB-SubCell"/>
</dbReference>
<evidence type="ECO:0000256" key="2">
    <source>
        <dbReference type="ARBA" id="ARBA00004926"/>
    </source>
</evidence>
<accession>A0A124FFI9</accession>
<dbReference type="EC" id="5.3.1.9" evidence="5 13"/>
<reference evidence="16" key="1">
    <citation type="journal article" date="2015" name="MBio">
        <title>Genome-Resolved Metagenomic Analysis Reveals Roles for Candidate Phyla and Other Microbial Community Members in Biogeochemical Transformations in Oil Reservoirs.</title>
        <authorList>
            <person name="Hu P."/>
            <person name="Tom L."/>
            <person name="Singh A."/>
            <person name="Thomas B.C."/>
            <person name="Baker B.J."/>
            <person name="Piceno Y.M."/>
            <person name="Andersen G.L."/>
            <person name="Banfield J.F."/>
        </authorList>
    </citation>
    <scope>NUCLEOTIDE SEQUENCE [LARGE SCALE GENOMIC DNA]</scope>
</reference>
<gene>
    <name evidence="15" type="ORF">XD54_0498</name>
</gene>
<keyword evidence="7 13" id="KW-0963">Cytoplasm</keyword>
<evidence type="ECO:0000256" key="6">
    <source>
        <dbReference type="ARBA" id="ARBA00022432"/>
    </source>
</evidence>
<dbReference type="GO" id="GO:0005506">
    <property type="term" value="F:iron ion binding"/>
    <property type="evidence" value="ECO:0007669"/>
    <property type="project" value="UniProtKB-UniRule"/>
</dbReference>
<dbReference type="GO" id="GO:0006096">
    <property type="term" value="P:glycolytic process"/>
    <property type="evidence" value="ECO:0007669"/>
    <property type="project" value="UniProtKB-UniRule"/>
</dbReference>
<dbReference type="Pfam" id="PF06560">
    <property type="entry name" value="GPI"/>
    <property type="match status" value="1"/>
</dbReference>
<dbReference type="AlphaFoldDB" id="A0A124FFI9"/>
<evidence type="ECO:0000256" key="1">
    <source>
        <dbReference type="ARBA" id="ARBA00004496"/>
    </source>
</evidence>
<comment type="subcellular location">
    <subcellularLocation>
        <location evidence="1 13">Cytoplasm</location>
    </subcellularLocation>
</comment>
<keyword evidence="11 13" id="KW-0413">Isomerase</keyword>
<dbReference type="GO" id="GO:0004347">
    <property type="term" value="F:glucose-6-phosphate isomerase activity"/>
    <property type="evidence" value="ECO:0007669"/>
    <property type="project" value="UniProtKB-UniRule"/>
</dbReference>
<comment type="caution">
    <text evidence="15">The sequence shown here is derived from an EMBL/GenBank/DDBJ whole genome shotgun (WGS) entry which is preliminary data.</text>
</comment>
<keyword evidence="8" id="KW-0479">Metal-binding</keyword>
<evidence type="ECO:0000256" key="3">
    <source>
        <dbReference type="ARBA" id="ARBA00006542"/>
    </source>
</evidence>
<evidence type="ECO:0000256" key="11">
    <source>
        <dbReference type="ARBA" id="ARBA00023235"/>
    </source>
</evidence>
<keyword evidence="6 13" id="KW-0312">Gluconeogenesis</keyword>
<name>A0A124FFI9_9EURY</name>
<dbReference type="UniPathway" id="UPA00109">
    <property type="reaction ID" value="UER00181"/>
</dbReference>
<sequence>MKYKEPFGVKLDFETGIIENAKKSVRRLSDMKGYFVDEEAWEKMVKEGDPVAYEVYAIEQEEKDGDLNFATTILYPGKVGNEFFMTKGHYHSKIDRAEAYFALKGKGGMLLQTPEGEARFIEMEPGTIVYVPPYWAHRTINTGKEPFIFLALYPADAGHDYGTIAEKGFSKIVIDENGKVVIRDNPKWKE</sequence>